<protein>
    <submittedName>
        <fullName evidence="7">Transcription factor bHLH45</fullName>
    </submittedName>
</protein>
<evidence type="ECO:0000256" key="3">
    <source>
        <dbReference type="ARBA" id="ARBA00023163"/>
    </source>
</evidence>
<feature type="region of interest" description="Disordered" evidence="5">
    <location>
        <begin position="300"/>
        <end position="327"/>
    </location>
</feature>
<dbReference type="CDD" id="cd11453">
    <property type="entry name" value="bHLH_AtBIM_like"/>
    <property type="match status" value="1"/>
</dbReference>
<evidence type="ECO:0000256" key="2">
    <source>
        <dbReference type="ARBA" id="ARBA00023015"/>
    </source>
</evidence>
<dbReference type="PANTHER" id="PTHR46412:SF9">
    <property type="entry name" value="TRANSCRIPTION FACTOR BIM3"/>
    <property type="match status" value="1"/>
</dbReference>
<dbReference type="PANTHER" id="PTHR46412">
    <property type="entry name" value="BES1-INTERACTING MYC-LIKE PROTEIN"/>
    <property type="match status" value="1"/>
</dbReference>
<dbReference type="InterPro" id="IPR011598">
    <property type="entry name" value="bHLH_dom"/>
</dbReference>
<dbReference type="Gene3D" id="4.10.280.10">
    <property type="entry name" value="Helix-loop-helix DNA-binding domain"/>
    <property type="match status" value="1"/>
</dbReference>
<dbReference type="SUPFAM" id="SSF47459">
    <property type="entry name" value="HLH, helix-loop-helix DNA-binding domain"/>
    <property type="match status" value="1"/>
</dbReference>
<keyword evidence="2" id="KW-0805">Transcription regulation</keyword>
<evidence type="ECO:0000256" key="5">
    <source>
        <dbReference type="SAM" id="MobiDB-lite"/>
    </source>
</evidence>
<feature type="region of interest" description="Disordered" evidence="5">
    <location>
        <begin position="1"/>
        <end position="21"/>
    </location>
</feature>
<reference evidence="7" key="1">
    <citation type="submission" date="2022-08" db="EMBL/GenBank/DDBJ databases">
        <title>Phylogenomics of transcriptionally active AP2/ERF and bHLH transcription factors and their promoter regions regulating camptothecin biosynthesis in Nothapodytes nimmoniana.</title>
        <authorList>
            <person name="Godbole R.C."/>
            <person name="Pable A.A."/>
            <person name="Singh S."/>
            <person name="Barvkar V.T."/>
        </authorList>
    </citation>
    <scope>NUCLEOTIDE SEQUENCE</scope>
</reference>
<feature type="domain" description="BHLH" evidence="6">
    <location>
        <begin position="44"/>
        <end position="94"/>
    </location>
</feature>
<dbReference type="PROSITE" id="PS50888">
    <property type="entry name" value="BHLH"/>
    <property type="match status" value="1"/>
</dbReference>
<dbReference type="InterPro" id="IPR036638">
    <property type="entry name" value="HLH_DNA-bd_sf"/>
</dbReference>
<dbReference type="GO" id="GO:0046983">
    <property type="term" value="F:protein dimerization activity"/>
    <property type="evidence" value="ECO:0007669"/>
    <property type="project" value="InterPro"/>
</dbReference>
<name>A0A9E8Z0H0_NOTNI</name>
<dbReference type="GO" id="GO:0005634">
    <property type="term" value="C:nucleus"/>
    <property type="evidence" value="ECO:0007669"/>
    <property type="project" value="UniProtKB-SubCell"/>
</dbReference>
<dbReference type="Pfam" id="PF00010">
    <property type="entry name" value="HLH"/>
    <property type="match status" value="1"/>
</dbReference>
<dbReference type="InterPro" id="IPR044295">
    <property type="entry name" value="BIM1/2/3"/>
</dbReference>
<dbReference type="SMART" id="SM00353">
    <property type="entry name" value="HLH"/>
    <property type="match status" value="1"/>
</dbReference>
<accession>A0A9E8Z0H0</accession>
<dbReference type="GO" id="GO:0003700">
    <property type="term" value="F:DNA-binding transcription factor activity"/>
    <property type="evidence" value="ECO:0007669"/>
    <property type="project" value="InterPro"/>
</dbReference>
<evidence type="ECO:0000256" key="4">
    <source>
        <dbReference type="ARBA" id="ARBA00023242"/>
    </source>
</evidence>
<evidence type="ECO:0000256" key="1">
    <source>
        <dbReference type="ARBA" id="ARBA00004123"/>
    </source>
</evidence>
<organism evidence="7">
    <name type="scientific">Nothapodytes nimmoniana</name>
    <name type="common">Nothapodytes foetida</name>
    <dbReference type="NCBI Taxonomy" id="159386"/>
    <lineage>
        <taxon>Eukaryota</taxon>
        <taxon>Viridiplantae</taxon>
        <taxon>Streptophyta</taxon>
        <taxon>Embryophyta</taxon>
        <taxon>Tracheophyta</taxon>
        <taxon>Spermatophyta</taxon>
        <taxon>Magnoliopsida</taxon>
        <taxon>eudicotyledons</taxon>
        <taxon>Gunneridae</taxon>
        <taxon>Pentapetalae</taxon>
        <taxon>asterids</taxon>
        <taxon>lamiids</taxon>
        <taxon>Icacinales</taxon>
        <taxon>Icacinaceae</taxon>
        <taxon>Nothapodytes</taxon>
    </lineage>
</organism>
<feature type="region of interest" description="Disordered" evidence="5">
    <location>
        <begin position="33"/>
        <end position="57"/>
    </location>
</feature>
<sequence length="327" mass="36742">MVRSARSHREEEEHDDGDFFSRAFDVSSQKVKLDGMSNGQKAHAVRSKHSETEQRRRSKINERFQILRDLIPQNDQKRDKASFLLEVIQYIQFLQENLQIYEGTYQGWQPEPSKLMAWRNNCGSEESFFDQSHSQLERNDPLHVDANPPLLNNSQNPMESNLSGNAVYKVPDHPSGVVAQAIYPNMPLQPNLFNGLSAQPMRGSFSSPEHLAPESQSQIWQGRSCTIDHAIAGYNPDEQEELKADTRESSISYAYSQGLLNTLTNALQSSGVDLAHASISVQLDVGRQEKSGSTGAMFARKDHEDHSPSNQALAHHALGSENSNQHY</sequence>
<evidence type="ECO:0000313" key="7">
    <source>
        <dbReference type="EMBL" id="WAK86091.1"/>
    </source>
</evidence>
<dbReference type="AlphaFoldDB" id="A0A9E8Z0H0"/>
<proteinExistence type="evidence at transcript level"/>
<dbReference type="EMBL" id="OP311563">
    <property type="protein sequence ID" value="WAK86091.1"/>
    <property type="molecule type" value="mRNA"/>
</dbReference>
<comment type="subcellular location">
    <subcellularLocation>
        <location evidence="1">Nucleus</location>
    </subcellularLocation>
</comment>
<keyword evidence="4" id="KW-0539">Nucleus</keyword>
<feature type="compositionally biased region" description="Basic and acidic residues" evidence="5">
    <location>
        <begin position="48"/>
        <end position="57"/>
    </location>
</feature>
<keyword evidence="3" id="KW-0804">Transcription</keyword>
<evidence type="ECO:0000259" key="6">
    <source>
        <dbReference type="PROSITE" id="PS50888"/>
    </source>
</evidence>
<dbReference type="GO" id="GO:0006351">
    <property type="term" value="P:DNA-templated transcription"/>
    <property type="evidence" value="ECO:0007669"/>
    <property type="project" value="InterPro"/>
</dbReference>